<feature type="non-terminal residue" evidence="1">
    <location>
        <position position="46"/>
    </location>
</feature>
<evidence type="ECO:0000313" key="2">
    <source>
        <dbReference type="Proteomes" id="UP000789525"/>
    </source>
</evidence>
<gene>
    <name evidence="1" type="ORF">ACOLOM_LOCUS10134</name>
</gene>
<comment type="caution">
    <text evidence="1">The sequence shown here is derived from an EMBL/GenBank/DDBJ whole genome shotgun (WGS) entry which is preliminary data.</text>
</comment>
<feature type="non-terminal residue" evidence="1">
    <location>
        <position position="1"/>
    </location>
</feature>
<organism evidence="1 2">
    <name type="scientific">Acaulospora colombiana</name>
    <dbReference type="NCBI Taxonomy" id="27376"/>
    <lineage>
        <taxon>Eukaryota</taxon>
        <taxon>Fungi</taxon>
        <taxon>Fungi incertae sedis</taxon>
        <taxon>Mucoromycota</taxon>
        <taxon>Glomeromycotina</taxon>
        <taxon>Glomeromycetes</taxon>
        <taxon>Diversisporales</taxon>
        <taxon>Acaulosporaceae</taxon>
        <taxon>Acaulospora</taxon>
    </lineage>
</organism>
<proteinExistence type="predicted"/>
<name>A0ACA9PEM2_9GLOM</name>
<evidence type="ECO:0000313" key="1">
    <source>
        <dbReference type="EMBL" id="CAG8698556.1"/>
    </source>
</evidence>
<accession>A0ACA9PEM2</accession>
<protein>
    <submittedName>
        <fullName evidence="1">3841_t:CDS:1</fullName>
    </submittedName>
</protein>
<sequence length="46" mass="5174">VAFADDGGKYNPFNDFYSLLLTALVPLVSVVLEKKTGEEDSKMHWK</sequence>
<reference evidence="1" key="1">
    <citation type="submission" date="2021-06" db="EMBL/GenBank/DDBJ databases">
        <authorList>
            <person name="Kallberg Y."/>
            <person name="Tangrot J."/>
            <person name="Rosling A."/>
        </authorList>
    </citation>
    <scope>NUCLEOTIDE SEQUENCE</scope>
    <source>
        <strain evidence="1">CL356</strain>
    </source>
</reference>
<dbReference type="Proteomes" id="UP000789525">
    <property type="component" value="Unassembled WGS sequence"/>
</dbReference>
<dbReference type="EMBL" id="CAJVPT010031639">
    <property type="protein sequence ID" value="CAG8698556.1"/>
    <property type="molecule type" value="Genomic_DNA"/>
</dbReference>
<keyword evidence="2" id="KW-1185">Reference proteome</keyword>